<dbReference type="InterPro" id="IPR037229">
    <property type="entry name" value="Ribosomal_bL35_sf"/>
</dbReference>
<evidence type="ECO:0000256" key="3">
    <source>
        <dbReference type="ARBA" id="ARBA00023274"/>
    </source>
</evidence>
<sequence length="72" mass="8481">MKLKTHKGLSKRIKITKSGKLLKRRAFRSHLLTKKSNKRKRKFAKTFTVNSSDSPKIRKLLPYLKKNKKTSK</sequence>
<dbReference type="PRINTS" id="PR00064">
    <property type="entry name" value="RIBOSOMALL35"/>
</dbReference>
<dbReference type="InterPro" id="IPR021137">
    <property type="entry name" value="Ribosomal_bL35-like"/>
</dbReference>
<dbReference type="GO" id="GO:0003735">
    <property type="term" value="F:structural constituent of ribosome"/>
    <property type="evidence" value="ECO:0007669"/>
    <property type="project" value="InterPro"/>
</dbReference>
<dbReference type="PANTHER" id="PTHR33343">
    <property type="entry name" value="54S RIBOSOMAL PROTEIN BL35M"/>
    <property type="match status" value="1"/>
</dbReference>
<organism evidence="7">
    <name type="scientific">candidate division CPR3 bacterium</name>
    <dbReference type="NCBI Taxonomy" id="2268181"/>
    <lineage>
        <taxon>Bacteria</taxon>
        <taxon>Bacteria division CPR3</taxon>
    </lineage>
</organism>
<proteinExistence type="inferred from homology"/>
<evidence type="ECO:0000313" key="7">
    <source>
        <dbReference type="EMBL" id="HGT70957.1"/>
    </source>
</evidence>
<dbReference type="AlphaFoldDB" id="A0A7C4LZS0"/>
<keyword evidence="3 5" id="KW-0687">Ribonucleoprotein</keyword>
<comment type="caution">
    <text evidence="7">The sequence shown here is derived from an EMBL/GenBank/DDBJ whole genome shotgun (WGS) entry which is preliminary data.</text>
</comment>
<dbReference type="InterPro" id="IPR001706">
    <property type="entry name" value="Ribosomal_bL35"/>
</dbReference>
<dbReference type="EMBL" id="DSYQ01000006">
    <property type="protein sequence ID" value="HGT70957.1"/>
    <property type="molecule type" value="Genomic_DNA"/>
</dbReference>
<dbReference type="SUPFAM" id="SSF143034">
    <property type="entry name" value="L35p-like"/>
    <property type="match status" value="1"/>
</dbReference>
<evidence type="ECO:0000256" key="4">
    <source>
        <dbReference type="ARBA" id="ARBA00071664"/>
    </source>
</evidence>
<keyword evidence="2 5" id="KW-0689">Ribosomal protein</keyword>
<dbReference type="GO" id="GO:0006412">
    <property type="term" value="P:translation"/>
    <property type="evidence" value="ECO:0007669"/>
    <property type="project" value="UniProtKB-UniRule"/>
</dbReference>
<comment type="similarity">
    <text evidence="1 5 6">Belongs to the bacterial ribosomal protein bL35 family.</text>
</comment>
<dbReference type="Gene3D" id="4.10.410.60">
    <property type="match status" value="1"/>
</dbReference>
<dbReference type="NCBIfam" id="TIGR00001">
    <property type="entry name" value="rpmI_bact"/>
    <property type="match status" value="1"/>
</dbReference>
<dbReference type="FunFam" id="4.10.410.60:FF:000001">
    <property type="entry name" value="50S ribosomal protein L35"/>
    <property type="match status" value="1"/>
</dbReference>
<dbReference type="PANTHER" id="PTHR33343:SF1">
    <property type="entry name" value="LARGE RIBOSOMAL SUBUNIT PROTEIN BL35M"/>
    <property type="match status" value="1"/>
</dbReference>
<dbReference type="HAMAP" id="MF_00514">
    <property type="entry name" value="Ribosomal_bL35"/>
    <property type="match status" value="1"/>
</dbReference>
<accession>A0A7C4LZS0</accession>
<evidence type="ECO:0000256" key="6">
    <source>
        <dbReference type="RuleBase" id="RU000568"/>
    </source>
</evidence>
<evidence type="ECO:0000256" key="2">
    <source>
        <dbReference type="ARBA" id="ARBA00022980"/>
    </source>
</evidence>
<gene>
    <name evidence="5" type="primary">rpmI</name>
    <name evidence="7" type="ORF">ENT43_01725</name>
</gene>
<evidence type="ECO:0000256" key="1">
    <source>
        <dbReference type="ARBA" id="ARBA00006598"/>
    </source>
</evidence>
<protein>
    <recommendedName>
        <fullName evidence="4 5">Large ribosomal subunit protein bL35</fullName>
    </recommendedName>
</protein>
<name>A0A7C4LZS0_UNCC3</name>
<reference evidence="7" key="1">
    <citation type="journal article" date="2020" name="mSystems">
        <title>Genome- and Community-Level Interaction Insights into Carbon Utilization and Element Cycling Functions of Hydrothermarchaeota in Hydrothermal Sediment.</title>
        <authorList>
            <person name="Zhou Z."/>
            <person name="Liu Y."/>
            <person name="Xu W."/>
            <person name="Pan J."/>
            <person name="Luo Z.H."/>
            <person name="Li M."/>
        </authorList>
    </citation>
    <scope>NUCLEOTIDE SEQUENCE [LARGE SCALE GENOMIC DNA]</scope>
    <source>
        <strain evidence="7">SpSt-579</strain>
    </source>
</reference>
<dbReference type="InterPro" id="IPR018265">
    <property type="entry name" value="Ribosomal_bL35_CS"/>
</dbReference>
<dbReference type="Pfam" id="PF01632">
    <property type="entry name" value="Ribosomal_L35p"/>
    <property type="match status" value="1"/>
</dbReference>
<evidence type="ECO:0000256" key="5">
    <source>
        <dbReference type="HAMAP-Rule" id="MF_00514"/>
    </source>
</evidence>
<dbReference type="PROSITE" id="PS00936">
    <property type="entry name" value="RIBOSOMAL_L35"/>
    <property type="match status" value="1"/>
</dbReference>
<dbReference type="GO" id="GO:0015934">
    <property type="term" value="C:large ribosomal subunit"/>
    <property type="evidence" value="ECO:0007669"/>
    <property type="project" value="TreeGrafter"/>
</dbReference>